<dbReference type="InterPro" id="IPR009489">
    <property type="entry name" value="PAR1"/>
</dbReference>
<gene>
    <name evidence="1" type="ORF">POTOM_001912</name>
</gene>
<sequence length="88" mass="9817">MELSTIARHQRLLCRYSGRNHAIKLAGIVDLYSSLAFGEDAGVYLPNLCANPRRAMYQTRSNGDAAPAPIWWCRCRLGSDSHLIPSLE</sequence>
<dbReference type="Proteomes" id="UP000886885">
    <property type="component" value="Chromosome 1A"/>
</dbReference>
<organism evidence="1 2">
    <name type="scientific">Populus tomentosa</name>
    <name type="common">Chinese white poplar</name>
    <dbReference type="NCBI Taxonomy" id="118781"/>
    <lineage>
        <taxon>Eukaryota</taxon>
        <taxon>Viridiplantae</taxon>
        <taxon>Streptophyta</taxon>
        <taxon>Embryophyta</taxon>
        <taxon>Tracheophyta</taxon>
        <taxon>Spermatophyta</taxon>
        <taxon>Magnoliopsida</taxon>
        <taxon>eudicotyledons</taxon>
        <taxon>Gunneridae</taxon>
        <taxon>Pentapetalae</taxon>
        <taxon>rosids</taxon>
        <taxon>fabids</taxon>
        <taxon>Malpighiales</taxon>
        <taxon>Salicaceae</taxon>
        <taxon>Saliceae</taxon>
        <taxon>Populus</taxon>
    </lineage>
</organism>
<accession>A0A8X8IZ68</accession>
<evidence type="ECO:0000313" key="2">
    <source>
        <dbReference type="Proteomes" id="UP000886885"/>
    </source>
</evidence>
<dbReference type="AlphaFoldDB" id="A0A8X8IZ68"/>
<evidence type="ECO:0000313" key="1">
    <source>
        <dbReference type="EMBL" id="KAG6792754.1"/>
    </source>
</evidence>
<dbReference type="Pfam" id="PF06521">
    <property type="entry name" value="PAR1"/>
    <property type="match status" value="1"/>
</dbReference>
<keyword evidence="2" id="KW-1185">Reference proteome</keyword>
<protein>
    <submittedName>
        <fullName evidence="1">Uncharacterized protein</fullName>
    </submittedName>
</protein>
<name>A0A8X8IZ68_POPTO</name>
<comment type="caution">
    <text evidence="1">The sequence shown here is derived from an EMBL/GenBank/DDBJ whole genome shotgun (WGS) entry which is preliminary data.</text>
</comment>
<reference evidence="1" key="1">
    <citation type="journal article" date="2020" name="bioRxiv">
        <title>Hybrid origin of Populus tomentosa Carr. identified through genome sequencing and phylogenomic analysis.</title>
        <authorList>
            <person name="An X."/>
            <person name="Gao K."/>
            <person name="Chen Z."/>
            <person name="Li J."/>
            <person name="Yang X."/>
            <person name="Yang X."/>
            <person name="Zhou J."/>
            <person name="Guo T."/>
            <person name="Zhao T."/>
            <person name="Huang S."/>
            <person name="Miao D."/>
            <person name="Khan W.U."/>
            <person name="Rao P."/>
            <person name="Ye M."/>
            <person name="Lei B."/>
            <person name="Liao W."/>
            <person name="Wang J."/>
            <person name="Ji L."/>
            <person name="Li Y."/>
            <person name="Guo B."/>
            <person name="Mustafa N.S."/>
            <person name="Li S."/>
            <person name="Yun Q."/>
            <person name="Keller S.R."/>
            <person name="Mao J."/>
            <person name="Zhang R."/>
            <person name="Strauss S.H."/>
        </authorList>
    </citation>
    <scope>NUCLEOTIDE SEQUENCE</scope>
    <source>
        <strain evidence="1">GM15</strain>
        <tissue evidence="1">Leaf</tissue>
    </source>
</reference>
<proteinExistence type="predicted"/>
<dbReference type="EMBL" id="JAAWWB010000001">
    <property type="protein sequence ID" value="KAG6792754.1"/>
    <property type="molecule type" value="Genomic_DNA"/>
</dbReference>